<evidence type="ECO:0000313" key="1">
    <source>
        <dbReference type="EMBL" id="AGH96614.1"/>
    </source>
</evidence>
<organism evidence="1 2">
    <name type="scientific">Pseudobdellovibrio exovorus JSS</name>
    <dbReference type="NCBI Taxonomy" id="1184267"/>
    <lineage>
        <taxon>Bacteria</taxon>
        <taxon>Pseudomonadati</taxon>
        <taxon>Bdellovibrionota</taxon>
        <taxon>Bdellovibrionia</taxon>
        <taxon>Bdellovibrionales</taxon>
        <taxon>Pseudobdellovibrionaceae</taxon>
        <taxon>Pseudobdellovibrio</taxon>
    </lineage>
</organism>
<evidence type="ECO:0000313" key="2">
    <source>
        <dbReference type="Proteomes" id="UP000012040"/>
    </source>
</evidence>
<dbReference type="STRING" id="1184267.A11Q_2398"/>
<dbReference type="AlphaFoldDB" id="M4VTT3"/>
<proteinExistence type="predicted"/>
<protein>
    <submittedName>
        <fullName evidence="1">Uncharacterized protein</fullName>
    </submittedName>
</protein>
<dbReference type="PATRIC" id="fig|1184267.3.peg.2431"/>
<accession>M4VTT3</accession>
<dbReference type="HOGENOM" id="CLU_2393866_0_0_7"/>
<reference evidence="1 2" key="1">
    <citation type="journal article" date="2013" name="ISME J.">
        <title>By their genes ye shall know them: genomic signatures of predatory bacteria.</title>
        <authorList>
            <person name="Pasternak Z."/>
            <person name="Pietrokovski S."/>
            <person name="Rotem O."/>
            <person name="Gophna U."/>
            <person name="Lurie-Weinberger M.N."/>
            <person name="Jurkevitch E."/>
        </authorList>
    </citation>
    <scope>NUCLEOTIDE SEQUENCE [LARGE SCALE GENOMIC DNA]</scope>
    <source>
        <strain evidence="1 2">JSS</strain>
    </source>
</reference>
<name>M4VTT3_9BACT</name>
<dbReference type="KEGG" id="bex:A11Q_2398"/>
<gene>
    <name evidence="1" type="ORF">A11Q_2398</name>
</gene>
<dbReference type="EMBL" id="CP003537">
    <property type="protein sequence ID" value="AGH96614.1"/>
    <property type="molecule type" value="Genomic_DNA"/>
</dbReference>
<dbReference type="RefSeq" id="WP_015471104.1">
    <property type="nucleotide sequence ID" value="NC_020813.1"/>
</dbReference>
<keyword evidence="2" id="KW-1185">Reference proteome</keyword>
<dbReference type="Proteomes" id="UP000012040">
    <property type="component" value="Chromosome"/>
</dbReference>
<sequence length="93" mass="11054">MAKKKTKKEIEVEKELRANKRIKKIVAKKLRKSHELSESEVAYLEICMGALLQDNPKMPDKKLWIKAVEQTTKQMIKGFKNRLEKRFNEIKNR</sequence>